<protein>
    <submittedName>
        <fullName evidence="4">3-oxoacyl-ACP reductase</fullName>
    </submittedName>
</protein>
<dbReference type="CDD" id="cd05233">
    <property type="entry name" value="SDR_c"/>
    <property type="match status" value="1"/>
</dbReference>
<dbReference type="GO" id="GO:0030497">
    <property type="term" value="P:fatty acid elongation"/>
    <property type="evidence" value="ECO:0007669"/>
    <property type="project" value="TreeGrafter"/>
</dbReference>
<comment type="similarity">
    <text evidence="1">Belongs to the short-chain dehydrogenases/reductases (SDR) family.</text>
</comment>
<dbReference type="PANTHER" id="PTHR42760:SF40">
    <property type="entry name" value="3-OXOACYL-[ACYL-CARRIER-PROTEIN] REDUCTASE, CHLOROPLASTIC"/>
    <property type="match status" value="1"/>
</dbReference>
<dbReference type="EMBL" id="LDRB01000072">
    <property type="protein sequence ID" value="KTR38613.1"/>
    <property type="molecule type" value="Genomic_DNA"/>
</dbReference>
<dbReference type="RefSeq" id="WP_058729664.1">
    <property type="nucleotide sequence ID" value="NZ_LDRB01000072.1"/>
</dbReference>
<keyword evidence="6" id="KW-1185">Reference proteome</keyword>
<comment type="caution">
    <text evidence="4">The sequence shown here is derived from an EMBL/GenBank/DDBJ whole genome shotgun (WGS) entry which is preliminary data.</text>
</comment>
<organism evidence="4 5">
    <name type="scientific">Curtobacterium oceanosedimentum</name>
    <dbReference type="NCBI Taxonomy" id="465820"/>
    <lineage>
        <taxon>Bacteria</taxon>
        <taxon>Bacillati</taxon>
        <taxon>Actinomycetota</taxon>
        <taxon>Actinomycetes</taxon>
        <taxon>Micrococcales</taxon>
        <taxon>Microbacteriaceae</taxon>
        <taxon>Curtobacterium</taxon>
    </lineage>
</organism>
<dbReference type="InterPro" id="IPR036291">
    <property type="entry name" value="NAD(P)-bd_dom_sf"/>
</dbReference>
<dbReference type="PRINTS" id="PR00081">
    <property type="entry name" value="GDHRDH"/>
</dbReference>
<accession>A0A147DRM8</accession>
<proteinExistence type="inferred from homology"/>
<dbReference type="InterPro" id="IPR002347">
    <property type="entry name" value="SDR_fam"/>
</dbReference>
<dbReference type="OrthoDB" id="286404at2"/>
<dbReference type="InterPro" id="IPR020904">
    <property type="entry name" value="Sc_DH/Rdtase_CS"/>
</dbReference>
<dbReference type="Proteomes" id="UP000072763">
    <property type="component" value="Unassembled WGS sequence"/>
</dbReference>
<dbReference type="Proteomes" id="UP000078335">
    <property type="component" value="Unassembled WGS sequence"/>
</dbReference>
<dbReference type="PRINTS" id="PR00080">
    <property type="entry name" value="SDRFAMILY"/>
</dbReference>
<dbReference type="PROSITE" id="PS00061">
    <property type="entry name" value="ADH_SHORT"/>
    <property type="match status" value="1"/>
</dbReference>
<dbReference type="PATRIC" id="fig|465820.3.peg.2815"/>
<dbReference type="Pfam" id="PF13561">
    <property type="entry name" value="adh_short_C2"/>
    <property type="match status" value="1"/>
</dbReference>
<dbReference type="FunFam" id="3.40.50.720:FF:000084">
    <property type="entry name" value="Short-chain dehydrogenase reductase"/>
    <property type="match status" value="1"/>
</dbReference>
<evidence type="ECO:0000256" key="2">
    <source>
        <dbReference type="ARBA" id="ARBA00023002"/>
    </source>
</evidence>
<dbReference type="PANTHER" id="PTHR42760">
    <property type="entry name" value="SHORT-CHAIN DEHYDROGENASES/REDUCTASES FAMILY MEMBER"/>
    <property type="match status" value="1"/>
</dbReference>
<dbReference type="STRING" id="465820.NS263_12890"/>
<name>A0A147DRM8_9MICO</name>
<evidence type="ECO:0000313" key="3">
    <source>
        <dbReference type="EMBL" id="KTR38613.1"/>
    </source>
</evidence>
<dbReference type="EMBL" id="LDRC01000030">
    <property type="protein sequence ID" value="KTR52431.1"/>
    <property type="molecule type" value="Genomic_DNA"/>
</dbReference>
<reference evidence="5 6" key="1">
    <citation type="journal article" date="2016" name="Front. Microbiol.">
        <title>Genomic Resource of Rice Seed Associated Bacteria.</title>
        <authorList>
            <person name="Midha S."/>
            <person name="Bansal K."/>
            <person name="Sharma S."/>
            <person name="Kumar N."/>
            <person name="Patil P.P."/>
            <person name="Chaudhry V."/>
            <person name="Patil P.B."/>
        </authorList>
    </citation>
    <scope>NUCLEOTIDE SEQUENCE [LARGE SCALE GENOMIC DNA]</scope>
    <source>
        <strain evidence="3 6">NS263</strain>
        <strain evidence="4 5">NS359</strain>
    </source>
</reference>
<evidence type="ECO:0000313" key="4">
    <source>
        <dbReference type="EMBL" id="KTR52431.1"/>
    </source>
</evidence>
<sequence>MGKRFEGKVAIVTGAGSGIGEATARAFVDEGADVLLVDSVEDKVRAVADSLPTGRAVALQADVADPAAWETIVSDAVDRWDRIDVLVNNAGTFTSGDITDIEPDEWHRVIETDLSSVFYGTRAALPFLRETKGSVVNTSSVSGMDADWRMSPYNAAKGGVSNFTKAAALDNGQFGVRVNAVAPGLIWTDMTEQQAEDEELQHKFAERVSLGRGGRSEEVAAAVLFLASDAASYITGAVLPVDGGTTASNGQPAQS</sequence>
<dbReference type="GO" id="GO:0016616">
    <property type="term" value="F:oxidoreductase activity, acting on the CH-OH group of donors, NAD or NADP as acceptor"/>
    <property type="evidence" value="ECO:0007669"/>
    <property type="project" value="TreeGrafter"/>
</dbReference>
<gene>
    <name evidence="3" type="ORF">NS263_12890</name>
    <name evidence="4" type="ORF">NS359_06205</name>
</gene>
<dbReference type="Gene3D" id="3.40.50.720">
    <property type="entry name" value="NAD(P)-binding Rossmann-like Domain"/>
    <property type="match status" value="1"/>
</dbReference>
<dbReference type="AlphaFoldDB" id="A0A147DRM8"/>
<dbReference type="SUPFAM" id="SSF51735">
    <property type="entry name" value="NAD(P)-binding Rossmann-fold domains"/>
    <property type="match status" value="1"/>
</dbReference>
<evidence type="ECO:0000313" key="5">
    <source>
        <dbReference type="Proteomes" id="UP000072763"/>
    </source>
</evidence>
<evidence type="ECO:0000256" key="1">
    <source>
        <dbReference type="ARBA" id="ARBA00006484"/>
    </source>
</evidence>
<evidence type="ECO:0000313" key="6">
    <source>
        <dbReference type="Proteomes" id="UP000078335"/>
    </source>
</evidence>
<dbReference type="NCBIfam" id="NF005559">
    <property type="entry name" value="PRK07231.1"/>
    <property type="match status" value="1"/>
</dbReference>
<keyword evidence="2" id="KW-0560">Oxidoreductase</keyword>